<proteinExistence type="predicted"/>
<protein>
    <submittedName>
        <fullName evidence="1">Uncharacterized protein</fullName>
    </submittedName>
</protein>
<dbReference type="AlphaFoldDB" id="A0A0E9V3W5"/>
<accession>A0A0E9V3W5</accession>
<organism evidence="1">
    <name type="scientific">Anguilla anguilla</name>
    <name type="common">European freshwater eel</name>
    <name type="synonym">Muraena anguilla</name>
    <dbReference type="NCBI Taxonomy" id="7936"/>
    <lineage>
        <taxon>Eukaryota</taxon>
        <taxon>Metazoa</taxon>
        <taxon>Chordata</taxon>
        <taxon>Craniata</taxon>
        <taxon>Vertebrata</taxon>
        <taxon>Euteleostomi</taxon>
        <taxon>Actinopterygii</taxon>
        <taxon>Neopterygii</taxon>
        <taxon>Teleostei</taxon>
        <taxon>Anguilliformes</taxon>
        <taxon>Anguillidae</taxon>
        <taxon>Anguilla</taxon>
    </lineage>
</organism>
<dbReference type="EMBL" id="GBXM01036437">
    <property type="protein sequence ID" value="JAH72140.1"/>
    <property type="molecule type" value="Transcribed_RNA"/>
</dbReference>
<sequence>MQIAHITEGRLLLLWNLFGDSYLCFKHICIPIEKVHEHSVLL</sequence>
<evidence type="ECO:0000313" key="1">
    <source>
        <dbReference type="EMBL" id="JAH72140.1"/>
    </source>
</evidence>
<reference evidence="1" key="2">
    <citation type="journal article" date="2015" name="Fish Shellfish Immunol.">
        <title>Early steps in the European eel (Anguilla anguilla)-Vibrio vulnificus interaction in the gills: Role of the RtxA13 toxin.</title>
        <authorList>
            <person name="Callol A."/>
            <person name="Pajuelo D."/>
            <person name="Ebbesson L."/>
            <person name="Teles M."/>
            <person name="MacKenzie S."/>
            <person name="Amaro C."/>
        </authorList>
    </citation>
    <scope>NUCLEOTIDE SEQUENCE</scope>
</reference>
<reference evidence="1" key="1">
    <citation type="submission" date="2014-11" db="EMBL/GenBank/DDBJ databases">
        <authorList>
            <person name="Amaro Gonzalez C."/>
        </authorList>
    </citation>
    <scope>NUCLEOTIDE SEQUENCE</scope>
</reference>
<name>A0A0E9V3W5_ANGAN</name>